<organism evidence="2 3">
    <name type="scientific">Liparis tanakae</name>
    <name type="common">Tanaka's snailfish</name>
    <dbReference type="NCBI Taxonomy" id="230148"/>
    <lineage>
        <taxon>Eukaryota</taxon>
        <taxon>Metazoa</taxon>
        <taxon>Chordata</taxon>
        <taxon>Craniata</taxon>
        <taxon>Vertebrata</taxon>
        <taxon>Euteleostomi</taxon>
        <taxon>Actinopterygii</taxon>
        <taxon>Neopterygii</taxon>
        <taxon>Teleostei</taxon>
        <taxon>Neoteleostei</taxon>
        <taxon>Acanthomorphata</taxon>
        <taxon>Eupercaria</taxon>
        <taxon>Perciformes</taxon>
        <taxon>Cottioidei</taxon>
        <taxon>Cottales</taxon>
        <taxon>Liparidae</taxon>
        <taxon>Liparis</taxon>
    </lineage>
</organism>
<gene>
    <name evidence="2" type="ORF">EYF80_040047</name>
</gene>
<feature type="compositionally biased region" description="Low complexity" evidence="1">
    <location>
        <begin position="35"/>
        <end position="58"/>
    </location>
</feature>
<proteinExistence type="predicted"/>
<dbReference type="EMBL" id="SRLO01000642">
    <property type="protein sequence ID" value="TNN49755.1"/>
    <property type="molecule type" value="Genomic_DNA"/>
</dbReference>
<feature type="region of interest" description="Disordered" evidence="1">
    <location>
        <begin position="1"/>
        <end position="75"/>
    </location>
</feature>
<comment type="caution">
    <text evidence="2">The sequence shown here is derived from an EMBL/GenBank/DDBJ whole genome shotgun (WGS) entry which is preliminary data.</text>
</comment>
<feature type="region of interest" description="Disordered" evidence="1">
    <location>
        <begin position="103"/>
        <end position="144"/>
    </location>
</feature>
<reference evidence="2 3" key="1">
    <citation type="submission" date="2019-03" db="EMBL/GenBank/DDBJ databases">
        <title>First draft genome of Liparis tanakae, snailfish: a comprehensive survey of snailfish specific genes.</title>
        <authorList>
            <person name="Kim W."/>
            <person name="Song I."/>
            <person name="Jeong J.-H."/>
            <person name="Kim D."/>
            <person name="Kim S."/>
            <person name="Ryu S."/>
            <person name="Song J.Y."/>
            <person name="Lee S.K."/>
        </authorList>
    </citation>
    <scope>NUCLEOTIDE SEQUENCE [LARGE SCALE GENOMIC DNA]</scope>
    <source>
        <tissue evidence="2">Muscle</tissue>
    </source>
</reference>
<protein>
    <submittedName>
        <fullName evidence="2">Uncharacterized protein</fullName>
    </submittedName>
</protein>
<feature type="compositionally biased region" description="Basic and acidic residues" evidence="1">
    <location>
        <begin position="111"/>
        <end position="126"/>
    </location>
</feature>
<evidence type="ECO:0000313" key="3">
    <source>
        <dbReference type="Proteomes" id="UP000314294"/>
    </source>
</evidence>
<keyword evidence="3" id="KW-1185">Reference proteome</keyword>
<accession>A0A4Z2G9L8</accession>
<dbReference type="AlphaFoldDB" id="A0A4Z2G9L8"/>
<evidence type="ECO:0000313" key="2">
    <source>
        <dbReference type="EMBL" id="TNN49755.1"/>
    </source>
</evidence>
<name>A0A4Z2G9L8_9TELE</name>
<sequence>MRDEARATAAKINGGRRPRVDGPLKRFPPFPRPRGPVLLCPHGGALALRTPRPAPGARRPTRSRRRRETTSQRSVELLCSRKVTREVLHGRTSDIWSVAPRADRVASVCGTREEKGGGGGDERSPDPAEASLPTPDPESVIPPLGLSSFILIVQRR</sequence>
<dbReference type="Proteomes" id="UP000314294">
    <property type="component" value="Unassembled WGS sequence"/>
</dbReference>
<evidence type="ECO:0000256" key="1">
    <source>
        <dbReference type="SAM" id="MobiDB-lite"/>
    </source>
</evidence>